<dbReference type="Proteomes" id="UP001176806">
    <property type="component" value="Unassembled WGS sequence"/>
</dbReference>
<keyword evidence="2" id="KW-1185">Reference proteome</keyword>
<gene>
    <name evidence="1" type="ORF">Q4Q40_09440</name>
</gene>
<name>A0ABT8WMN6_9FLAO</name>
<dbReference type="InterPro" id="IPR006513">
    <property type="entry name" value="YtfJ_HI0045"/>
</dbReference>
<dbReference type="Gene3D" id="3.40.30.10">
    <property type="entry name" value="Glutaredoxin"/>
    <property type="match status" value="1"/>
</dbReference>
<evidence type="ECO:0000313" key="1">
    <source>
        <dbReference type="EMBL" id="MDO5974406.1"/>
    </source>
</evidence>
<reference evidence="1" key="1">
    <citation type="submission" date="2023-07" db="EMBL/GenBank/DDBJ databases">
        <title>Two novel species in the genus Flavivirga.</title>
        <authorList>
            <person name="Kwon K."/>
        </authorList>
    </citation>
    <scope>NUCLEOTIDE SEQUENCE</scope>
    <source>
        <strain evidence="1">KACC 14158</strain>
    </source>
</reference>
<sequence>MKKLTLIIFLVLIVENTFAQRSLEVGKEVPFILLSEENGGFLKTKTDWKASDISGEPTLVMYIDPDNEKDNLHVEEKIQNTFKNSKIRVFGIVNLEATKLPFFAVKMKLKKRENKNESLQIVLDKNRIVEKIWGLQDDKYHVLFFDKKGVLRFIKNGVLSNEELDTLIATIKQYK</sequence>
<dbReference type="EMBL" id="JAUOEL010000003">
    <property type="protein sequence ID" value="MDO5974406.1"/>
    <property type="molecule type" value="Genomic_DNA"/>
</dbReference>
<accession>A0ABT8WMN6</accession>
<dbReference type="RefSeq" id="WP_303301547.1">
    <property type="nucleotide sequence ID" value="NZ_BAABDA010000050.1"/>
</dbReference>
<evidence type="ECO:0000313" key="2">
    <source>
        <dbReference type="Proteomes" id="UP001176806"/>
    </source>
</evidence>
<proteinExistence type="predicted"/>
<dbReference type="Pfam" id="PF09695">
    <property type="entry name" value="YtfJ_HI0045"/>
    <property type="match status" value="1"/>
</dbReference>
<organism evidence="1 2">
    <name type="scientific">Flavivirga jejuensis</name>
    <dbReference type="NCBI Taxonomy" id="870487"/>
    <lineage>
        <taxon>Bacteria</taxon>
        <taxon>Pseudomonadati</taxon>
        <taxon>Bacteroidota</taxon>
        <taxon>Flavobacteriia</taxon>
        <taxon>Flavobacteriales</taxon>
        <taxon>Flavobacteriaceae</taxon>
        <taxon>Flavivirga</taxon>
    </lineage>
</organism>
<protein>
    <submittedName>
        <fullName evidence="1">YtfJ family protein</fullName>
    </submittedName>
</protein>
<comment type="caution">
    <text evidence="1">The sequence shown here is derived from an EMBL/GenBank/DDBJ whole genome shotgun (WGS) entry which is preliminary data.</text>
</comment>